<gene>
    <name evidence="1" type="ordered locus">MTR_2g062480</name>
</gene>
<name>G7IQQ0_MEDTR</name>
<reference evidence="2" key="3">
    <citation type="submission" date="2015-04" db="UniProtKB">
        <authorList>
            <consortium name="EnsemblPlants"/>
        </authorList>
    </citation>
    <scope>IDENTIFICATION</scope>
    <source>
        <strain evidence="2">cv. Jemalong A17</strain>
    </source>
</reference>
<accession>G7IQQ0</accession>
<dbReference type="PaxDb" id="3880-AES66096"/>
<protein>
    <submittedName>
        <fullName evidence="1 2">Uncharacterized protein</fullName>
    </submittedName>
</protein>
<reference evidence="1 3" key="1">
    <citation type="journal article" date="2011" name="Nature">
        <title>The Medicago genome provides insight into the evolution of rhizobial symbioses.</title>
        <authorList>
            <person name="Young N.D."/>
            <person name="Debelle F."/>
            <person name="Oldroyd G.E."/>
            <person name="Geurts R."/>
            <person name="Cannon S.B."/>
            <person name="Udvardi M.K."/>
            <person name="Benedito V.A."/>
            <person name="Mayer K.F."/>
            <person name="Gouzy J."/>
            <person name="Schoof H."/>
            <person name="Van de Peer Y."/>
            <person name="Proost S."/>
            <person name="Cook D.R."/>
            <person name="Meyers B.C."/>
            <person name="Spannagl M."/>
            <person name="Cheung F."/>
            <person name="De Mita S."/>
            <person name="Krishnakumar V."/>
            <person name="Gundlach H."/>
            <person name="Zhou S."/>
            <person name="Mudge J."/>
            <person name="Bharti A.K."/>
            <person name="Murray J.D."/>
            <person name="Naoumkina M.A."/>
            <person name="Rosen B."/>
            <person name="Silverstein K.A."/>
            <person name="Tang H."/>
            <person name="Rombauts S."/>
            <person name="Zhao P.X."/>
            <person name="Zhou P."/>
            <person name="Barbe V."/>
            <person name="Bardou P."/>
            <person name="Bechner M."/>
            <person name="Bellec A."/>
            <person name="Berger A."/>
            <person name="Berges H."/>
            <person name="Bidwell S."/>
            <person name="Bisseling T."/>
            <person name="Choisne N."/>
            <person name="Couloux A."/>
            <person name="Denny R."/>
            <person name="Deshpande S."/>
            <person name="Dai X."/>
            <person name="Doyle J.J."/>
            <person name="Dudez A.M."/>
            <person name="Farmer A.D."/>
            <person name="Fouteau S."/>
            <person name="Franken C."/>
            <person name="Gibelin C."/>
            <person name="Gish J."/>
            <person name="Goldstein S."/>
            <person name="Gonzalez A.J."/>
            <person name="Green P.J."/>
            <person name="Hallab A."/>
            <person name="Hartog M."/>
            <person name="Hua A."/>
            <person name="Humphray S.J."/>
            <person name="Jeong D.H."/>
            <person name="Jing Y."/>
            <person name="Jocker A."/>
            <person name="Kenton S.M."/>
            <person name="Kim D.J."/>
            <person name="Klee K."/>
            <person name="Lai H."/>
            <person name="Lang C."/>
            <person name="Lin S."/>
            <person name="Macmil S.L."/>
            <person name="Magdelenat G."/>
            <person name="Matthews L."/>
            <person name="McCorrison J."/>
            <person name="Monaghan E.L."/>
            <person name="Mun J.H."/>
            <person name="Najar F.Z."/>
            <person name="Nicholson C."/>
            <person name="Noirot C."/>
            <person name="O'Bleness M."/>
            <person name="Paule C.R."/>
            <person name="Poulain J."/>
            <person name="Prion F."/>
            <person name="Qin B."/>
            <person name="Qu C."/>
            <person name="Retzel E.F."/>
            <person name="Riddle C."/>
            <person name="Sallet E."/>
            <person name="Samain S."/>
            <person name="Samson N."/>
            <person name="Sanders I."/>
            <person name="Saurat O."/>
            <person name="Scarpelli C."/>
            <person name="Schiex T."/>
            <person name="Segurens B."/>
            <person name="Severin A.J."/>
            <person name="Sherrier D.J."/>
            <person name="Shi R."/>
            <person name="Sims S."/>
            <person name="Singer S.R."/>
            <person name="Sinharoy S."/>
            <person name="Sterck L."/>
            <person name="Viollet A."/>
            <person name="Wang B.B."/>
            <person name="Wang K."/>
            <person name="Wang M."/>
            <person name="Wang X."/>
            <person name="Warfsmann J."/>
            <person name="Weissenbach J."/>
            <person name="White D.D."/>
            <person name="White J.D."/>
            <person name="Wiley G.B."/>
            <person name="Wincker P."/>
            <person name="Xing Y."/>
            <person name="Yang L."/>
            <person name="Yao Z."/>
            <person name="Ying F."/>
            <person name="Zhai J."/>
            <person name="Zhou L."/>
            <person name="Zuber A."/>
            <person name="Denarie J."/>
            <person name="Dixon R.A."/>
            <person name="May G.D."/>
            <person name="Schwartz D.C."/>
            <person name="Rogers J."/>
            <person name="Quetier F."/>
            <person name="Town C.D."/>
            <person name="Roe B.A."/>
        </authorList>
    </citation>
    <scope>NUCLEOTIDE SEQUENCE [LARGE SCALE GENOMIC DNA]</scope>
    <source>
        <strain evidence="1">A17</strain>
        <strain evidence="2 3">cv. Jemalong A17</strain>
    </source>
</reference>
<evidence type="ECO:0000313" key="3">
    <source>
        <dbReference type="Proteomes" id="UP000002051"/>
    </source>
</evidence>
<organism evidence="1 3">
    <name type="scientific">Medicago truncatula</name>
    <name type="common">Barrel medic</name>
    <name type="synonym">Medicago tribuloides</name>
    <dbReference type="NCBI Taxonomy" id="3880"/>
    <lineage>
        <taxon>Eukaryota</taxon>
        <taxon>Viridiplantae</taxon>
        <taxon>Streptophyta</taxon>
        <taxon>Embryophyta</taxon>
        <taxon>Tracheophyta</taxon>
        <taxon>Spermatophyta</taxon>
        <taxon>Magnoliopsida</taxon>
        <taxon>eudicotyledons</taxon>
        <taxon>Gunneridae</taxon>
        <taxon>Pentapetalae</taxon>
        <taxon>rosids</taxon>
        <taxon>fabids</taxon>
        <taxon>Fabales</taxon>
        <taxon>Fabaceae</taxon>
        <taxon>Papilionoideae</taxon>
        <taxon>50 kb inversion clade</taxon>
        <taxon>NPAAA clade</taxon>
        <taxon>Hologalegina</taxon>
        <taxon>IRL clade</taxon>
        <taxon>Trifolieae</taxon>
        <taxon>Medicago</taxon>
    </lineage>
</organism>
<evidence type="ECO:0000313" key="1">
    <source>
        <dbReference type="EMBL" id="AES66096.1"/>
    </source>
</evidence>
<reference evidence="1 3" key="2">
    <citation type="journal article" date="2014" name="BMC Genomics">
        <title>An improved genome release (version Mt4.0) for the model legume Medicago truncatula.</title>
        <authorList>
            <person name="Tang H."/>
            <person name="Krishnakumar V."/>
            <person name="Bidwell S."/>
            <person name="Rosen B."/>
            <person name="Chan A."/>
            <person name="Zhou S."/>
            <person name="Gentzbittel L."/>
            <person name="Childs K.L."/>
            <person name="Yandell M."/>
            <person name="Gundlach H."/>
            <person name="Mayer K.F."/>
            <person name="Schwartz D.C."/>
            <person name="Town C.D."/>
        </authorList>
    </citation>
    <scope>GENOME REANNOTATION</scope>
    <source>
        <strain evidence="2 3">cv. Jemalong A17</strain>
    </source>
</reference>
<dbReference type="Proteomes" id="UP000002051">
    <property type="component" value="Chromosome 2"/>
</dbReference>
<sequence length="130" mass="14952">MTIFYPPFQHFVTSTLSHLTTTTSSQIQRTLRLLPPPLLSSRHHYHRLCLLESLETLKKVKGQSRVLKNGGVGLVCSLLGHFTSHVVDCEAIGILVNLDLSLELKRINLMHRANFDWLLILRMRELLKQR</sequence>
<dbReference type="EnsemblPlants" id="AES66096">
    <property type="protein sequence ID" value="AES66096"/>
    <property type="gene ID" value="MTR_2g062480"/>
</dbReference>
<dbReference type="EMBL" id="CM001218">
    <property type="protein sequence ID" value="AES66096.1"/>
    <property type="molecule type" value="Genomic_DNA"/>
</dbReference>
<proteinExistence type="predicted"/>
<dbReference type="HOGENOM" id="CLU_1941209_0_0_1"/>
<evidence type="ECO:0000313" key="2">
    <source>
        <dbReference type="EnsemblPlants" id="AES66096"/>
    </source>
</evidence>
<dbReference type="AlphaFoldDB" id="G7IQQ0"/>
<keyword evidence="3" id="KW-1185">Reference proteome</keyword>